<sequence length="322" mass="36912">MKAGSPYLHPHRPEAVWDVSGAFVDDRELVAFYEYCRDALSLEPFHIVHGAPLCPWNSGRVLSHMMREAEDIREAGLAYARLGISVYLTFTNLLLGPRELKDPVGHALCRFFSRNNPTARNAVIVANDGLRELIRREYPELRLVSSVLHITNNEPVRNPDVYRRLADEYDEVMVHPDDVRRPELLEKLEDKDKYILIINEYCIRNCPIRPYHYRTLSEYALNFLSYDDSHFMKAKAGNGCGELHTLLSDETRRVLALNEPELDALYDMGFRHFKLQGRGHANAAPLLTDLLRLILRSDTATQNSMHAAGVRFWESLSPASPR</sequence>
<gene>
    <name evidence="1" type="ORF">H9862_00025</name>
</gene>
<evidence type="ECO:0000313" key="1">
    <source>
        <dbReference type="EMBL" id="HIX18970.1"/>
    </source>
</evidence>
<comment type="caution">
    <text evidence="1">The sequence shown here is derived from an EMBL/GenBank/DDBJ whole genome shotgun (WGS) entry which is preliminary data.</text>
</comment>
<reference evidence="1" key="1">
    <citation type="journal article" date="2021" name="PeerJ">
        <title>Extensive microbial diversity within the chicken gut microbiome revealed by metagenomics and culture.</title>
        <authorList>
            <person name="Gilroy R."/>
            <person name="Ravi A."/>
            <person name="Getino M."/>
            <person name="Pursley I."/>
            <person name="Horton D.L."/>
            <person name="Alikhan N.F."/>
            <person name="Baker D."/>
            <person name="Gharbi K."/>
            <person name="Hall N."/>
            <person name="Watson M."/>
            <person name="Adriaenssens E.M."/>
            <person name="Foster-Nyarko E."/>
            <person name="Jarju S."/>
            <person name="Secka A."/>
            <person name="Antonio M."/>
            <person name="Oren A."/>
            <person name="Chaudhuri R.R."/>
            <person name="La Ragione R."/>
            <person name="Hildebrand F."/>
            <person name="Pallen M.J."/>
        </authorList>
    </citation>
    <scope>NUCLEOTIDE SEQUENCE</scope>
    <source>
        <strain evidence="1">14975</strain>
    </source>
</reference>
<dbReference type="AlphaFoldDB" id="A0A9D1VA46"/>
<proteinExistence type="predicted"/>
<dbReference type="EMBL" id="DXFQ01000001">
    <property type="protein sequence ID" value="HIX18970.1"/>
    <property type="molecule type" value="Genomic_DNA"/>
</dbReference>
<dbReference type="Proteomes" id="UP000823964">
    <property type="component" value="Unassembled WGS sequence"/>
</dbReference>
<name>A0A9D1VA46_9BACT</name>
<protein>
    <submittedName>
        <fullName evidence="1">Uncharacterized protein</fullName>
    </submittedName>
</protein>
<reference evidence="1" key="2">
    <citation type="submission" date="2021-04" db="EMBL/GenBank/DDBJ databases">
        <authorList>
            <person name="Gilroy R."/>
        </authorList>
    </citation>
    <scope>NUCLEOTIDE SEQUENCE</scope>
    <source>
        <strain evidence="1">14975</strain>
    </source>
</reference>
<accession>A0A9D1VA46</accession>
<organism evidence="1 2">
    <name type="scientific">Candidatus Akkermansia intestinigallinarum</name>
    <dbReference type="NCBI Taxonomy" id="2838431"/>
    <lineage>
        <taxon>Bacteria</taxon>
        <taxon>Pseudomonadati</taxon>
        <taxon>Verrucomicrobiota</taxon>
        <taxon>Verrucomicrobiia</taxon>
        <taxon>Verrucomicrobiales</taxon>
        <taxon>Akkermansiaceae</taxon>
        <taxon>Akkermansia</taxon>
    </lineage>
</organism>
<evidence type="ECO:0000313" key="2">
    <source>
        <dbReference type="Proteomes" id="UP000823964"/>
    </source>
</evidence>